<organism evidence="2 3">
    <name type="scientific">Cannabis sativa</name>
    <name type="common">Hemp</name>
    <name type="synonym">Marijuana</name>
    <dbReference type="NCBI Taxonomy" id="3483"/>
    <lineage>
        <taxon>Eukaryota</taxon>
        <taxon>Viridiplantae</taxon>
        <taxon>Streptophyta</taxon>
        <taxon>Embryophyta</taxon>
        <taxon>Tracheophyta</taxon>
        <taxon>Spermatophyta</taxon>
        <taxon>Magnoliopsida</taxon>
        <taxon>eudicotyledons</taxon>
        <taxon>Gunneridae</taxon>
        <taxon>Pentapetalae</taxon>
        <taxon>rosids</taxon>
        <taxon>fabids</taxon>
        <taxon>Rosales</taxon>
        <taxon>Cannabaceae</taxon>
        <taxon>Cannabis</taxon>
    </lineage>
</organism>
<keyword evidence="1" id="KW-1133">Transmembrane helix</keyword>
<keyword evidence="1" id="KW-0812">Transmembrane</keyword>
<name>A0A7J6HQA6_CANSA</name>
<feature type="transmembrane region" description="Helical" evidence="1">
    <location>
        <begin position="841"/>
        <end position="865"/>
    </location>
</feature>
<evidence type="ECO:0000313" key="2">
    <source>
        <dbReference type="EMBL" id="KAF4397467.1"/>
    </source>
</evidence>
<gene>
    <name evidence="2" type="ORF">G4B88_027207</name>
</gene>
<dbReference type="InterPro" id="IPR004158">
    <property type="entry name" value="DUF247_pln"/>
</dbReference>
<dbReference type="AlphaFoldDB" id="A0A7J6HQA6"/>
<evidence type="ECO:0000256" key="1">
    <source>
        <dbReference type="SAM" id="Phobius"/>
    </source>
</evidence>
<keyword evidence="1" id="KW-0472">Membrane</keyword>
<keyword evidence="3" id="KW-1185">Reference proteome</keyword>
<proteinExistence type="predicted"/>
<dbReference type="PANTHER" id="PTHR31170:SF17">
    <property type="match status" value="1"/>
</dbReference>
<dbReference type="Proteomes" id="UP000583929">
    <property type="component" value="Unassembled WGS sequence"/>
</dbReference>
<sequence>MASPTMEDNEVAIDIEAMSSSLENRLSGNLVMSSNFCIFKVPTILSRHTKNAYEPNAFAIGPFHHKKPHLQPTERIKQKYLLDLLSRLSHNNNNNPISNTEAPFDPMWIRKLSKAINEIQNKAHGYYAGPTDMSTTEFVEMLLLDGCFIIELFRKNSYQSDLIDKDDPIFTMSCLLQFLHHDLILLENQIPWFVLNTLFDLTKSQSTDKKSLVELALEFFPSLIKKKPFRLNLSNDDHRIQQTKHILDLLRNSLIWNSKVIGNDTNHDWQHIRTATGLRDSGIKFEASNSESILDISFIPRRGVVSIPPLLIQETTETMFRNLISLEQCCPNYKPIITCYAVLLDNLIDTNADIQVLEKNKVIDNWLNVDDATKFFNRLYIDTYVKENYYYCLTSKVNDYCKQRRHKYRRILKRDYFNHPWALVSVIGAFVALEEIHEININVETLVSNKFEKDVSANLVMPSLCSIFKVPNILSRHNTAAFTPNAFSFGPFHHNNNQLKSTKKIKQKYLLDLATRLPEPNPILFKKLTRVVHEIQSEARQYYAGPIDMKEDEFLEMLVLDGCFIIELFRKKSYPNLRGEGDPIFSMPCLLQFLYHDLILLENQLPWLVLKTLFDLTQTSTNSSTDENKPQPLVKLVIEFFGNIFSSIPIPIEPLVSNNNNTLKHILDLLRESLVLNSDKTKHKSLEWGPMPPATDLWNSGIKFKVNSTSKSLLDIKFCSKTGVMVIPELLIQETSETVFRNLISLEQCCPNCEPIFTSYAFLLDNLINGNGDIELLCKSKAIVSWLNIEDATKLFNRLYIDTFVKENYYDSLINEVNKYRHLRWPRYRRVLTRDYFKHPWALISVIAASIALILTFLQTLYAILGEDK</sequence>
<dbReference type="Pfam" id="PF03140">
    <property type="entry name" value="DUF247"/>
    <property type="match status" value="2"/>
</dbReference>
<evidence type="ECO:0000313" key="3">
    <source>
        <dbReference type="Proteomes" id="UP000583929"/>
    </source>
</evidence>
<dbReference type="EMBL" id="JAATIQ010000033">
    <property type="protein sequence ID" value="KAF4397467.1"/>
    <property type="molecule type" value="Genomic_DNA"/>
</dbReference>
<reference evidence="2 3" key="1">
    <citation type="journal article" date="2020" name="bioRxiv">
        <title>Sequence and annotation of 42 cannabis genomes reveals extensive copy number variation in cannabinoid synthesis and pathogen resistance genes.</title>
        <authorList>
            <person name="Mckernan K.J."/>
            <person name="Helbert Y."/>
            <person name="Kane L.T."/>
            <person name="Ebling H."/>
            <person name="Zhang L."/>
            <person name="Liu B."/>
            <person name="Eaton Z."/>
            <person name="Mclaughlin S."/>
            <person name="Kingan S."/>
            <person name="Baybayan P."/>
            <person name="Concepcion G."/>
            <person name="Jordan M."/>
            <person name="Riva A."/>
            <person name="Barbazuk W."/>
            <person name="Harkins T."/>
        </authorList>
    </citation>
    <scope>NUCLEOTIDE SEQUENCE [LARGE SCALE GENOMIC DNA]</scope>
    <source>
        <strain evidence="3">cv. Jamaican Lion 4</strain>
        <tissue evidence="2">Leaf</tissue>
    </source>
</reference>
<protein>
    <submittedName>
        <fullName evidence="2">Uncharacterized protein</fullName>
    </submittedName>
</protein>
<comment type="caution">
    <text evidence="2">The sequence shown here is derived from an EMBL/GenBank/DDBJ whole genome shotgun (WGS) entry which is preliminary data.</text>
</comment>
<accession>A0A7J6HQA6</accession>
<dbReference type="PANTHER" id="PTHR31170">
    <property type="entry name" value="BNAC04G53230D PROTEIN"/>
    <property type="match status" value="1"/>
</dbReference>